<dbReference type="EMBL" id="BTGU01000101">
    <property type="protein sequence ID" value="GMN60712.1"/>
    <property type="molecule type" value="Genomic_DNA"/>
</dbReference>
<dbReference type="GO" id="GO:0016020">
    <property type="term" value="C:membrane"/>
    <property type="evidence" value="ECO:0007669"/>
    <property type="project" value="UniProtKB-SubCell"/>
</dbReference>
<protein>
    <recommendedName>
        <fullName evidence="7">Major facilitator superfamily (MFS) profile domain-containing protein</fullName>
    </recommendedName>
</protein>
<dbReference type="InterPro" id="IPR005828">
    <property type="entry name" value="MFS_sugar_transport-like"/>
</dbReference>
<dbReference type="Pfam" id="PF00083">
    <property type="entry name" value="Sugar_tr"/>
    <property type="match status" value="1"/>
</dbReference>
<dbReference type="AlphaFoldDB" id="A0AA88J3A5"/>
<keyword evidence="2 6" id="KW-0812">Transmembrane</keyword>
<sequence length="534" mass="58900">MADSNPLLSSPNSEAPQLEQQHLPSLDSTIEKCIGGFSGAQFFQAFLVSLAWFFDAQQTFISVFTDSLPKSWHCNSQLTNSTTSTESCNSATSDICLLPRDSWDWDFPIHTSTISEFSLECSGSLVTGLPASAFFMGCLIGGLVLATLADSSFGRKNMLFLSCLIMALSTLFTSVFSTNIWIYSGFRFVGGFGRATIGTCALVLSTELVGKRWRSQVGVMGFVLFTLGFLSLPAMAYANRGSSWRYLYIWNSFPTLFYSVVVYFFVSESPRWLFVRGRKEDAIATLKNISQISNINQNMSFSSLTFEQETWNVDLYSTMKILVEKKWAFRRLSAVMAIGFGIGMVYYGMPLALGNLDFDLYLSVTLNALSELPASLMTFFLVGKLNRKSSLMFFTILSGICSIMSVLTGQIIIWTRLQIGFELVSFFSACTAFNILLIFTIELFPTCVRNSAVAMVRQALVLGGVFSPVLAAAGRGDGVVSYGVFGMVIGCFGFFVVCLPETKGRAICDTMGEEEHRDKNIASCKDHRYAGIDV</sequence>
<organism evidence="8 9">
    <name type="scientific">Ficus carica</name>
    <name type="common">Common fig</name>
    <dbReference type="NCBI Taxonomy" id="3494"/>
    <lineage>
        <taxon>Eukaryota</taxon>
        <taxon>Viridiplantae</taxon>
        <taxon>Streptophyta</taxon>
        <taxon>Embryophyta</taxon>
        <taxon>Tracheophyta</taxon>
        <taxon>Spermatophyta</taxon>
        <taxon>Magnoliopsida</taxon>
        <taxon>eudicotyledons</taxon>
        <taxon>Gunneridae</taxon>
        <taxon>Pentapetalae</taxon>
        <taxon>rosids</taxon>
        <taxon>fabids</taxon>
        <taxon>Rosales</taxon>
        <taxon>Moraceae</taxon>
        <taxon>Ficeae</taxon>
        <taxon>Ficus</taxon>
    </lineage>
</organism>
<feature type="transmembrane region" description="Helical" evidence="6">
    <location>
        <begin position="248"/>
        <end position="266"/>
    </location>
</feature>
<feature type="domain" description="Major facilitator superfamily (MFS) profile" evidence="7">
    <location>
        <begin position="44"/>
        <end position="503"/>
    </location>
</feature>
<accession>A0AA88J3A5</accession>
<proteinExistence type="predicted"/>
<dbReference type="PANTHER" id="PTHR24064">
    <property type="entry name" value="SOLUTE CARRIER FAMILY 22 MEMBER"/>
    <property type="match status" value="1"/>
</dbReference>
<evidence type="ECO:0000256" key="5">
    <source>
        <dbReference type="SAM" id="MobiDB-lite"/>
    </source>
</evidence>
<feature type="transmembrane region" description="Helical" evidence="6">
    <location>
        <begin position="217"/>
        <end position="236"/>
    </location>
</feature>
<evidence type="ECO:0000256" key="2">
    <source>
        <dbReference type="ARBA" id="ARBA00022692"/>
    </source>
</evidence>
<evidence type="ECO:0000256" key="4">
    <source>
        <dbReference type="ARBA" id="ARBA00023136"/>
    </source>
</evidence>
<reference evidence="8" key="1">
    <citation type="submission" date="2023-07" db="EMBL/GenBank/DDBJ databases">
        <title>draft genome sequence of fig (Ficus carica).</title>
        <authorList>
            <person name="Takahashi T."/>
            <person name="Nishimura K."/>
        </authorList>
    </citation>
    <scope>NUCLEOTIDE SEQUENCE</scope>
</reference>
<dbReference type="CDD" id="cd17378">
    <property type="entry name" value="MFS_OCT_plant"/>
    <property type="match status" value="1"/>
</dbReference>
<comment type="caution">
    <text evidence="8">The sequence shown here is derived from an EMBL/GenBank/DDBJ whole genome shotgun (WGS) entry which is preliminary data.</text>
</comment>
<evidence type="ECO:0000256" key="3">
    <source>
        <dbReference type="ARBA" id="ARBA00022989"/>
    </source>
</evidence>
<evidence type="ECO:0000259" key="7">
    <source>
        <dbReference type="PROSITE" id="PS50850"/>
    </source>
</evidence>
<feature type="transmembrane region" description="Helical" evidence="6">
    <location>
        <begin position="188"/>
        <end position="205"/>
    </location>
</feature>
<dbReference type="Proteomes" id="UP001187192">
    <property type="component" value="Unassembled WGS sequence"/>
</dbReference>
<evidence type="ECO:0000313" key="8">
    <source>
        <dbReference type="EMBL" id="GMN60712.1"/>
    </source>
</evidence>
<evidence type="ECO:0000256" key="1">
    <source>
        <dbReference type="ARBA" id="ARBA00004141"/>
    </source>
</evidence>
<feature type="region of interest" description="Disordered" evidence="5">
    <location>
        <begin position="1"/>
        <end position="20"/>
    </location>
</feature>
<dbReference type="Gene3D" id="1.20.1250.20">
    <property type="entry name" value="MFS general substrate transporter like domains"/>
    <property type="match status" value="1"/>
</dbReference>
<feature type="transmembrane region" description="Helical" evidence="6">
    <location>
        <begin position="328"/>
        <end position="348"/>
    </location>
</feature>
<evidence type="ECO:0000256" key="6">
    <source>
        <dbReference type="SAM" id="Phobius"/>
    </source>
</evidence>
<feature type="transmembrane region" description="Helical" evidence="6">
    <location>
        <begin position="419"/>
        <end position="441"/>
    </location>
</feature>
<keyword evidence="3 6" id="KW-1133">Transmembrane helix</keyword>
<gene>
    <name evidence="8" type="ORF">TIFTF001_029800</name>
</gene>
<dbReference type="InterPro" id="IPR036259">
    <property type="entry name" value="MFS_trans_sf"/>
</dbReference>
<feature type="transmembrane region" description="Helical" evidence="6">
    <location>
        <begin position="391"/>
        <end position="413"/>
    </location>
</feature>
<feature type="transmembrane region" description="Helical" evidence="6">
    <location>
        <begin position="360"/>
        <end position="382"/>
    </location>
</feature>
<name>A0AA88J3A5_FICCA</name>
<feature type="transmembrane region" description="Helical" evidence="6">
    <location>
        <begin position="158"/>
        <end position="182"/>
    </location>
</feature>
<comment type="subcellular location">
    <subcellularLocation>
        <location evidence="1">Membrane</location>
        <topology evidence="1">Multi-pass membrane protein</topology>
    </subcellularLocation>
</comment>
<keyword evidence="4 6" id="KW-0472">Membrane</keyword>
<feature type="transmembrane region" description="Helical" evidence="6">
    <location>
        <begin position="453"/>
        <end position="473"/>
    </location>
</feature>
<dbReference type="GO" id="GO:0022857">
    <property type="term" value="F:transmembrane transporter activity"/>
    <property type="evidence" value="ECO:0007669"/>
    <property type="project" value="InterPro"/>
</dbReference>
<keyword evidence="9" id="KW-1185">Reference proteome</keyword>
<dbReference type="SUPFAM" id="SSF103473">
    <property type="entry name" value="MFS general substrate transporter"/>
    <property type="match status" value="1"/>
</dbReference>
<feature type="transmembrane region" description="Helical" evidence="6">
    <location>
        <begin position="479"/>
        <end position="499"/>
    </location>
</feature>
<dbReference type="PROSITE" id="PS50850">
    <property type="entry name" value="MFS"/>
    <property type="match status" value="1"/>
</dbReference>
<dbReference type="InterPro" id="IPR020846">
    <property type="entry name" value="MFS_dom"/>
</dbReference>
<evidence type="ECO:0000313" key="9">
    <source>
        <dbReference type="Proteomes" id="UP001187192"/>
    </source>
</evidence>
<feature type="transmembrane region" description="Helical" evidence="6">
    <location>
        <begin position="125"/>
        <end position="146"/>
    </location>
</feature>